<dbReference type="InterPro" id="IPR003018">
    <property type="entry name" value="GAF"/>
</dbReference>
<proteinExistence type="predicted"/>
<dbReference type="AlphaFoldDB" id="K2RE44"/>
<dbReference type="RefSeq" id="WP_004030014.1">
    <property type="nucleotide sequence ID" value="NZ_AMPO01000002.1"/>
</dbReference>
<dbReference type="InterPro" id="IPR000014">
    <property type="entry name" value="PAS"/>
</dbReference>
<dbReference type="OrthoDB" id="8127at2157"/>
<dbReference type="SUPFAM" id="SSF55781">
    <property type="entry name" value="GAF domain-like"/>
    <property type="match status" value="1"/>
</dbReference>
<dbReference type="InterPro" id="IPR001610">
    <property type="entry name" value="PAC"/>
</dbReference>
<reference evidence="4 5" key="1">
    <citation type="journal article" date="2012" name="J. Bacteriol.">
        <title>Draft genome sequence of Methanobacterium formicicum DSM 3637, an archaebacterium isolated from the methane producer amoeba Pelomyxa palustris.</title>
        <authorList>
            <person name="Gutierrez G."/>
        </authorList>
    </citation>
    <scope>NUCLEOTIDE SEQUENCE [LARGE SCALE GENOMIC DNA]</scope>
    <source>
        <strain evidence="5">DSM 3637 / PP1</strain>
    </source>
</reference>
<feature type="domain" description="PAS" evidence="2">
    <location>
        <begin position="405"/>
        <end position="475"/>
    </location>
</feature>
<dbReference type="SMART" id="SM00086">
    <property type="entry name" value="PAC"/>
    <property type="match status" value="3"/>
</dbReference>
<feature type="domain" description="PAC" evidence="3">
    <location>
        <begin position="477"/>
        <end position="529"/>
    </location>
</feature>
<dbReference type="Pfam" id="PF13185">
    <property type="entry name" value="GAF_2"/>
    <property type="match status" value="1"/>
</dbReference>
<dbReference type="Proteomes" id="UP000007360">
    <property type="component" value="Unassembled WGS sequence"/>
</dbReference>
<dbReference type="InterPro" id="IPR003594">
    <property type="entry name" value="HATPase_dom"/>
</dbReference>
<dbReference type="PANTHER" id="PTHR43065:SF23">
    <property type="entry name" value="SENSOR HISTIDINE KINASE PDTAS"/>
    <property type="match status" value="1"/>
</dbReference>
<dbReference type="Gene3D" id="3.30.565.10">
    <property type="entry name" value="Histidine kinase-like ATPase, C-terminal domain"/>
    <property type="match status" value="1"/>
</dbReference>
<dbReference type="SMART" id="SM00387">
    <property type="entry name" value="HATPase_c"/>
    <property type="match status" value="1"/>
</dbReference>
<dbReference type="Gene3D" id="3.30.450.20">
    <property type="entry name" value="PAS domain"/>
    <property type="match status" value="5"/>
</dbReference>
<dbReference type="InterPro" id="IPR013655">
    <property type="entry name" value="PAS_fold_3"/>
</dbReference>
<dbReference type="InterPro" id="IPR011495">
    <property type="entry name" value="Sig_transdc_His_kin_sub2_dim/P"/>
</dbReference>
<dbReference type="InterPro" id="IPR013656">
    <property type="entry name" value="PAS_4"/>
</dbReference>
<dbReference type="PANTHER" id="PTHR43065">
    <property type="entry name" value="SENSOR HISTIDINE KINASE"/>
    <property type="match status" value="1"/>
</dbReference>
<dbReference type="Pfam" id="PF02518">
    <property type="entry name" value="HATPase_c"/>
    <property type="match status" value="1"/>
</dbReference>
<gene>
    <name evidence="4" type="ORF">A994_04023</name>
</gene>
<dbReference type="InterPro" id="IPR000700">
    <property type="entry name" value="PAS-assoc_C"/>
</dbReference>
<dbReference type="InterPro" id="IPR005467">
    <property type="entry name" value="His_kinase_dom"/>
</dbReference>
<dbReference type="SMART" id="SM00091">
    <property type="entry name" value="PAS"/>
    <property type="match status" value="4"/>
</dbReference>
<sequence length="908" mass="104504">MTNNNVGLKDLNRVEVLEKEILKLKKEIAYKEEIFEISPNYIIKIGLDGEILEVNNSVNHLISRIDKKIPRLLSQLEIIPSQEYHKYNSSIDSIFNKNANRPFESFFLDKENEVRYIKVYVSPVRSQDEIIAISILATDITDLRLMENSLQESISLQKATMESVANGILVINNHGMVTSYNQKFLDMWNIPQSMVNQGYDSDLLDQVMVDVKDPLKFRSKIEELYQNPNLTSTDIIEFEDGRVYQRYSQPQIVGNKVTGRVWSFIDLTSLKKAKKSLRESVAYYKTIFEHSGTATIIVEEDSTISLANSETEKIVGYAPYELMGQKKWKDLVVPEYQPQMEKYQKLRYSNSEAAPNNYEFRIIDKYGETKDIFANVCIIPGTKRTLASILDVTERNQAMAKITESENQYRTLAEAVEDFVFIINQDDKLEYINEYAARKWKLDPSEVLGKPRCELFPPETNELQGKYLQRVFQIKDTVRGENLLTMTPDSMWLDTILIPLKTPEGSVEKVLCVARDMTERKEYELLLSRQNEIHKAMGTILTEAILSETEEDLTKTCLSVCEEITHSEVGFICEINSDKQLKTMVFSESLMERFQLEKIDLDIMLQNLKINEIWEQLKIIKYPVSYNNPSTLDLDILPGNHPYLKKIILAPLLKNGEFMGLIGLANKGADYDFSDSKALGSISTTIVEALLRKRAEENLKKALNDKEMLVREIHHRTKNNLMIMASLLNLTSADIEDEKAKEIFRQIQTRAKSMALIHEKLYRSDNFKKINFGDYIRHLARDLFNSFLRYPERVELVMELEDLNLDINTAIPLGLILNELLTNSMKYAFPNGEYGTITIKFFKKGENYVMMVDDDGIGLPSDLDVQKTDTLGLQLVKNLIGQIEGDMLVFREDGTHVTITFNEDEYLS</sequence>
<dbReference type="Pfam" id="PF13188">
    <property type="entry name" value="PAS_8"/>
    <property type="match status" value="1"/>
</dbReference>
<name>K2RE44_METFP</name>
<dbReference type="CDD" id="cd00130">
    <property type="entry name" value="PAS"/>
    <property type="match status" value="2"/>
</dbReference>
<evidence type="ECO:0000259" key="3">
    <source>
        <dbReference type="PROSITE" id="PS50113"/>
    </source>
</evidence>
<accession>K2RE44</accession>
<dbReference type="InterPro" id="IPR035965">
    <property type="entry name" value="PAS-like_dom_sf"/>
</dbReference>
<dbReference type="SUPFAM" id="SSF55874">
    <property type="entry name" value="ATPase domain of HSP90 chaperone/DNA topoisomerase II/histidine kinase"/>
    <property type="match status" value="1"/>
</dbReference>
<protein>
    <recommendedName>
        <fullName evidence="6">Signal transduction histidine kinase</fullName>
    </recommendedName>
</protein>
<dbReference type="Pfam" id="PF08447">
    <property type="entry name" value="PAS_3"/>
    <property type="match status" value="1"/>
</dbReference>
<evidence type="ECO:0008006" key="6">
    <source>
        <dbReference type="Google" id="ProtNLM"/>
    </source>
</evidence>
<evidence type="ECO:0000259" key="1">
    <source>
        <dbReference type="PROSITE" id="PS50109"/>
    </source>
</evidence>
<organism evidence="4 5">
    <name type="scientific">Methanobacterium formicicum (strain DSM 3637 / PP1)</name>
    <dbReference type="NCBI Taxonomy" id="1204725"/>
    <lineage>
        <taxon>Archaea</taxon>
        <taxon>Methanobacteriati</taxon>
        <taxon>Methanobacteriota</taxon>
        <taxon>Methanomada group</taxon>
        <taxon>Methanobacteria</taxon>
        <taxon>Methanobacteriales</taxon>
        <taxon>Methanobacteriaceae</taxon>
        <taxon>Methanobacterium</taxon>
    </lineage>
</organism>
<evidence type="ECO:0000313" key="4">
    <source>
        <dbReference type="EMBL" id="EKF86619.1"/>
    </source>
</evidence>
<evidence type="ECO:0000259" key="2">
    <source>
        <dbReference type="PROSITE" id="PS50112"/>
    </source>
</evidence>
<dbReference type="Pfam" id="PF08448">
    <property type="entry name" value="PAS_4"/>
    <property type="match status" value="1"/>
</dbReference>
<feature type="domain" description="PAS" evidence="2">
    <location>
        <begin position="280"/>
        <end position="351"/>
    </location>
</feature>
<comment type="caution">
    <text evidence="4">The sequence shown here is derived from an EMBL/GenBank/DDBJ whole genome shotgun (WGS) entry which is preliminary data.</text>
</comment>
<evidence type="ECO:0000313" key="5">
    <source>
        <dbReference type="Proteomes" id="UP000007360"/>
    </source>
</evidence>
<dbReference type="PROSITE" id="PS50113">
    <property type="entry name" value="PAC"/>
    <property type="match status" value="2"/>
</dbReference>
<dbReference type="PROSITE" id="PS50112">
    <property type="entry name" value="PAS"/>
    <property type="match status" value="2"/>
</dbReference>
<dbReference type="SUPFAM" id="SSF55785">
    <property type="entry name" value="PYP-like sensor domain (PAS domain)"/>
    <property type="match status" value="4"/>
</dbReference>
<feature type="domain" description="Histidine kinase" evidence="1">
    <location>
        <begin position="712"/>
        <end position="905"/>
    </location>
</feature>
<dbReference type="EMBL" id="AMPO01000002">
    <property type="protein sequence ID" value="EKF86619.1"/>
    <property type="molecule type" value="Genomic_DNA"/>
</dbReference>
<feature type="domain" description="PAC" evidence="3">
    <location>
        <begin position="101"/>
        <end position="152"/>
    </location>
</feature>
<keyword evidence="5" id="KW-1185">Reference proteome</keyword>
<dbReference type="PATRIC" id="fig|1204725.3.peg.808"/>
<dbReference type="NCBIfam" id="TIGR00229">
    <property type="entry name" value="sensory_box"/>
    <property type="match status" value="2"/>
</dbReference>
<dbReference type="PROSITE" id="PS50109">
    <property type="entry name" value="HIS_KIN"/>
    <property type="match status" value="1"/>
</dbReference>
<dbReference type="InterPro" id="IPR036890">
    <property type="entry name" value="HATPase_C_sf"/>
</dbReference>
<dbReference type="Pfam" id="PF13426">
    <property type="entry name" value="PAS_9"/>
    <property type="match status" value="1"/>
</dbReference>
<dbReference type="Pfam" id="PF07568">
    <property type="entry name" value="HisKA_2"/>
    <property type="match status" value="1"/>
</dbReference>